<evidence type="ECO:0000313" key="2">
    <source>
        <dbReference type="Proteomes" id="UP000091820"/>
    </source>
</evidence>
<evidence type="ECO:0000313" key="1">
    <source>
        <dbReference type="EnsemblMetazoa" id="GBRI027456-PA"/>
    </source>
</evidence>
<reference evidence="1" key="2">
    <citation type="submission" date="2020-05" db="UniProtKB">
        <authorList>
            <consortium name="EnsemblMetazoa"/>
        </authorList>
    </citation>
    <scope>IDENTIFICATION</scope>
    <source>
        <strain evidence="1">IAEA</strain>
    </source>
</reference>
<dbReference type="SUPFAM" id="SSF51206">
    <property type="entry name" value="cAMP-binding domain-like"/>
    <property type="match status" value="1"/>
</dbReference>
<organism evidence="1 2">
    <name type="scientific">Glossina brevipalpis</name>
    <dbReference type="NCBI Taxonomy" id="37001"/>
    <lineage>
        <taxon>Eukaryota</taxon>
        <taxon>Metazoa</taxon>
        <taxon>Ecdysozoa</taxon>
        <taxon>Arthropoda</taxon>
        <taxon>Hexapoda</taxon>
        <taxon>Insecta</taxon>
        <taxon>Pterygota</taxon>
        <taxon>Neoptera</taxon>
        <taxon>Endopterygota</taxon>
        <taxon>Diptera</taxon>
        <taxon>Brachycera</taxon>
        <taxon>Muscomorpha</taxon>
        <taxon>Hippoboscoidea</taxon>
        <taxon>Glossinidae</taxon>
        <taxon>Glossina</taxon>
    </lineage>
</organism>
<dbReference type="Proteomes" id="UP000091820">
    <property type="component" value="Unassembled WGS sequence"/>
</dbReference>
<sequence length="137" mass="15745">MTKQWNERKTAILALDYFKFFSKEQLITACKVSSLKEFNPLETIYYEDKGQADYTYFVISGECMILQCLKILVTQKKGSRVLELIDISKEANLMFTSDDSAEVMRVSTVEIANKQIDYDIDELIASDETRSNLDVSI</sequence>
<accession>A0A1A9WPT0</accession>
<protein>
    <recommendedName>
        <fullName evidence="3">Cyclic nucleotide-binding domain-containing protein</fullName>
    </recommendedName>
</protein>
<dbReference type="VEuPathDB" id="VectorBase:GBRI027456"/>
<dbReference type="InterPro" id="IPR014710">
    <property type="entry name" value="RmlC-like_jellyroll"/>
</dbReference>
<reference evidence="2" key="1">
    <citation type="submission" date="2014-03" db="EMBL/GenBank/DDBJ databases">
        <authorList>
            <person name="Aksoy S."/>
            <person name="Warren W."/>
            <person name="Wilson R.K."/>
        </authorList>
    </citation>
    <scope>NUCLEOTIDE SEQUENCE [LARGE SCALE GENOMIC DNA]</scope>
    <source>
        <strain evidence="2">IAEA</strain>
    </source>
</reference>
<proteinExistence type="predicted"/>
<keyword evidence="2" id="KW-1185">Reference proteome</keyword>
<name>A0A1A9WPT0_9MUSC</name>
<dbReference type="Gene3D" id="2.60.120.10">
    <property type="entry name" value="Jelly Rolls"/>
    <property type="match status" value="1"/>
</dbReference>
<dbReference type="InterPro" id="IPR018490">
    <property type="entry name" value="cNMP-bd_dom_sf"/>
</dbReference>
<dbReference type="AlphaFoldDB" id="A0A1A9WPT0"/>
<dbReference type="EnsemblMetazoa" id="GBRI027456-RA">
    <property type="protein sequence ID" value="GBRI027456-PA"/>
    <property type="gene ID" value="GBRI027456"/>
</dbReference>
<evidence type="ECO:0008006" key="3">
    <source>
        <dbReference type="Google" id="ProtNLM"/>
    </source>
</evidence>